<keyword evidence="2" id="KW-1185">Reference proteome</keyword>
<organism evidence="1 2">
    <name type="scientific">Mucuna pruriens</name>
    <name type="common">Velvet bean</name>
    <name type="synonym">Dolichos pruriens</name>
    <dbReference type="NCBI Taxonomy" id="157652"/>
    <lineage>
        <taxon>Eukaryota</taxon>
        <taxon>Viridiplantae</taxon>
        <taxon>Streptophyta</taxon>
        <taxon>Embryophyta</taxon>
        <taxon>Tracheophyta</taxon>
        <taxon>Spermatophyta</taxon>
        <taxon>Magnoliopsida</taxon>
        <taxon>eudicotyledons</taxon>
        <taxon>Gunneridae</taxon>
        <taxon>Pentapetalae</taxon>
        <taxon>rosids</taxon>
        <taxon>fabids</taxon>
        <taxon>Fabales</taxon>
        <taxon>Fabaceae</taxon>
        <taxon>Papilionoideae</taxon>
        <taxon>50 kb inversion clade</taxon>
        <taxon>NPAAA clade</taxon>
        <taxon>indigoferoid/millettioid clade</taxon>
        <taxon>Phaseoleae</taxon>
        <taxon>Mucuna</taxon>
    </lineage>
</organism>
<feature type="non-terminal residue" evidence="1">
    <location>
        <position position="1"/>
    </location>
</feature>
<evidence type="ECO:0000313" key="1">
    <source>
        <dbReference type="EMBL" id="RDX81904.1"/>
    </source>
</evidence>
<comment type="caution">
    <text evidence="1">The sequence shown here is derived from an EMBL/GenBank/DDBJ whole genome shotgun (WGS) entry which is preliminary data.</text>
</comment>
<name>A0A371FUB4_MUCPR</name>
<dbReference type="EMBL" id="QJKJ01007797">
    <property type="protein sequence ID" value="RDX81904.1"/>
    <property type="molecule type" value="Genomic_DNA"/>
</dbReference>
<sequence>MEYNFHLSHYIEIRNPYLVTCEYPTICFSLSFTHQVLFLYFHWENRHLCFEDTLVVWRVVVKRLQLLRYWTVGLSVAVPGCGVF</sequence>
<evidence type="ECO:0000313" key="2">
    <source>
        <dbReference type="Proteomes" id="UP000257109"/>
    </source>
</evidence>
<gene>
    <name evidence="1" type="ORF">CR513_37372</name>
</gene>
<proteinExistence type="predicted"/>
<dbReference type="AlphaFoldDB" id="A0A371FUB4"/>
<reference evidence="1" key="1">
    <citation type="submission" date="2018-05" db="EMBL/GenBank/DDBJ databases">
        <title>Draft genome of Mucuna pruriens seed.</title>
        <authorList>
            <person name="Nnadi N.E."/>
            <person name="Vos R."/>
            <person name="Hasami M.H."/>
            <person name="Devisetty U.K."/>
            <person name="Aguiy J.C."/>
        </authorList>
    </citation>
    <scope>NUCLEOTIDE SEQUENCE [LARGE SCALE GENOMIC DNA]</scope>
    <source>
        <strain evidence="1">JCA_2017</strain>
    </source>
</reference>
<accession>A0A371FUB4</accession>
<protein>
    <submittedName>
        <fullName evidence="1">Uncharacterized protein</fullName>
    </submittedName>
</protein>
<dbReference type="Proteomes" id="UP000257109">
    <property type="component" value="Unassembled WGS sequence"/>
</dbReference>